<dbReference type="Proteomes" id="UP000518300">
    <property type="component" value="Unassembled WGS sequence"/>
</dbReference>
<keyword evidence="2" id="KW-1185">Reference proteome</keyword>
<reference evidence="1 2" key="1">
    <citation type="submission" date="2020-04" db="EMBL/GenBank/DDBJ databases">
        <title>Draft genome of Pyxidicoccus fallax type strain.</title>
        <authorList>
            <person name="Whitworth D.E."/>
        </authorList>
    </citation>
    <scope>NUCLEOTIDE SEQUENCE [LARGE SCALE GENOMIC DNA]</scope>
    <source>
        <strain evidence="1 2">DSM 14698</strain>
    </source>
</reference>
<proteinExistence type="predicted"/>
<gene>
    <name evidence="1" type="ORF">HG543_27600</name>
</gene>
<dbReference type="NCBIfam" id="TIGR02264">
    <property type="entry name" value="gmx_para_CXXCG"/>
    <property type="match status" value="1"/>
</dbReference>
<evidence type="ECO:0000313" key="1">
    <source>
        <dbReference type="EMBL" id="NMO18600.1"/>
    </source>
</evidence>
<dbReference type="RefSeq" id="WP_169347863.1">
    <property type="nucleotide sequence ID" value="NZ_JABBJJ010000143.1"/>
</dbReference>
<dbReference type="Pfam" id="PF09535">
    <property type="entry name" value="Gmx_para_CXXCG"/>
    <property type="match status" value="1"/>
</dbReference>
<evidence type="ECO:0000313" key="2">
    <source>
        <dbReference type="Proteomes" id="UP000518300"/>
    </source>
</evidence>
<comment type="caution">
    <text evidence="1">The sequence shown here is derived from an EMBL/GenBank/DDBJ whole genome shotgun (WGS) entry which is preliminary data.</text>
</comment>
<dbReference type="AlphaFoldDB" id="A0A848LLP9"/>
<sequence>MKFYRVEEDRAAGYTGNLRAVPRWGFPGVTDCSTCGAGGGWVGLQYPCVDLSGLPERKELEDPGRQVSFEEFLRLRDLVRPFAPDQARLEPGADFGPPTGTGTGTFGQLFMQNPWSLYLRREALERLVDAGVRGLSGCPIDVSFRGKNPPELLAMQLELRGRFHPECLPPDRAPPCPRCGNARHAMPESPLLDAASLPEHTDLFRLADWPTMIVVSERMVEAARKLALDGVVFRELAVR</sequence>
<evidence type="ECO:0008006" key="3">
    <source>
        <dbReference type="Google" id="ProtNLM"/>
    </source>
</evidence>
<name>A0A848LLP9_9BACT</name>
<accession>A0A848LLP9</accession>
<dbReference type="InterPro" id="IPR011750">
    <property type="entry name" value="Gmx_para_CXXCG"/>
</dbReference>
<dbReference type="EMBL" id="JABBJJ010000143">
    <property type="protein sequence ID" value="NMO18600.1"/>
    <property type="molecule type" value="Genomic_DNA"/>
</dbReference>
<organism evidence="1 2">
    <name type="scientific">Pyxidicoccus fallax</name>
    <dbReference type="NCBI Taxonomy" id="394095"/>
    <lineage>
        <taxon>Bacteria</taxon>
        <taxon>Pseudomonadati</taxon>
        <taxon>Myxococcota</taxon>
        <taxon>Myxococcia</taxon>
        <taxon>Myxococcales</taxon>
        <taxon>Cystobacterineae</taxon>
        <taxon>Myxococcaceae</taxon>
        <taxon>Pyxidicoccus</taxon>
    </lineage>
</organism>
<protein>
    <recommendedName>
        <fullName evidence="3">Myxococcus xanthus double-CXXCG motif paralogous family</fullName>
    </recommendedName>
</protein>